<dbReference type="EMBL" id="QGNW01001271">
    <property type="protein sequence ID" value="RVW47694.1"/>
    <property type="molecule type" value="Genomic_DNA"/>
</dbReference>
<dbReference type="Proteomes" id="UP000288805">
    <property type="component" value="Unassembled WGS sequence"/>
</dbReference>
<proteinExistence type="predicted"/>
<reference evidence="2 3" key="1">
    <citation type="journal article" date="2018" name="PLoS Genet.">
        <title>Population sequencing reveals clonal diversity and ancestral inbreeding in the grapevine cultivar Chardonnay.</title>
        <authorList>
            <person name="Roach M.J."/>
            <person name="Johnson D.L."/>
            <person name="Bohlmann J."/>
            <person name="van Vuuren H.J."/>
            <person name="Jones S.J."/>
            <person name="Pretorius I.S."/>
            <person name="Schmidt S.A."/>
            <person name="Borneman A.R."/>
        </authorList>
    </citation>
    <scope>NUCLEOTIDE SEQUENCE [LARGE SCALE GENOMIC DNA]</scope>
    <source>
        <strain evidence="3">cv. Chardonnay</strain>
        <tissue evidence="2">Leaf</tissue>
    </source>
</reference>
<evidence type="ECO:0000313" key="3">
    <source>
        <dbReference type="Proteomes" id="UP000288805"/>
    </source>
</evidence>
<evidence type="ECO:0000313" key="2">
    <source>
        <dbReference type="EMBL" id="RVW47694.1"/>
    </source>
</evidence>
<dbReference type="InterPro" id="IPR054722">
    <property type="entry name" value="PolX-like_BBD"/>
</dbReference>
<gene>
    <name evidence="2" type="ORF">CK203_107051</name>
</gene>
<feature type="domain" description="Retrovirus-related Pol polyprotein from transposon TNT 1-94-like beta-barrel" evidence="1">
    <location>
        <begin position="71"/>
        <end position="139"/>
    </location>
</feature>
<sequence>MRKEKVLLKAIWSDTDSKESESLASENARYNPNDFLAFIASVESMHDNDIDDEFTDYQKAEFLMSSCLQCCSKHMMSDKTYFTSLETYNGSTVIFGDGSLAHVKGKGSIAISSCPKLDGVFYVDELKANLLSISQMYENELRVNFPITLME</sequence>
<protein>
    <recommendedName>
        <fullName evidence="1">Retrovirus-related Pol polyprotein from transposon TNT 1-94-like beta-barrel domain-containing protein</fullName>
    </recommendedName>
</protein>
<accession>A0A438EIY2</accession>
<evidence type="ECO:0000259" key="1">
    <source>
        <dbReference type="Pfam" id="PF22936"/>
    </source>
</evidence>
<comment type="caution">
    <text evidence="2">The sequence shown here is derived from an EMBL/GenBank/DDBJ whole genome shotgun (WGS) entry which is preliminary data.</text>
</comment>
<dbReference type="AlphaFoldDB" id="A0A438EIY2"/>
<organism evidence="2 3">
    <name type="scientific">Vitis vinifera</name>
    <name type="common">Grape</name>
    <dbReference type="NCBI Taxonomy" id="29760"/>
    <lineage>
        <taxon>Eukaryota</taxon>
        <taxon>Viridiplantae</taxon>
        <taxon>Streptophyta</taxon>
        <taxon>Embryophyta</taxon>
        <taxon>Tracheophyta</taxon>
        <taxon>Spermatophyta</taxon>
        <taxon>Magnoliopsida</taxon>
        <taxon>eudicotyledons</taxon>
        <taxon>Gunneridae</taxon>
        <taxon>Pentapetalae</taxon>
        <taxon>rosids</taxon>
        <taxon>Vitales</taxon>
        <taxon>Vitaceae</taxon>
        <taxon>Viteae</taxon>
        <taxon>Vitis</taxon>
    </lineage>
</organism>
<name>A0A438EIY2_VITVI</name>
<dbReference type="Pfam" id="PF22936">
    <property type="entry name" value="Pol_BBD"/>
    <property type="match status" value="1"/>
</dbReference>